<feature type="domain" description="ABC transporter" evidence="10">
    <location>
        <begin position="253"/>
        <end position="495"/>
    </location>
</feature>
<keyword evidence="12" id="KW-1185">Reference proteome</keyword>
<keyword evidence="3" id="KW-1003">Cell membrane</keyword>
<dbReference type="PROSITE" id="PS50893">
    <property type="entry name" value="ABC_TRANSPORTER_2"/>
    <property type="match status" value="2"/>
</dbReference>
<evidence type="ECO:0000256" key="2">
    <source>
        <dbReference type="ARBA" id="ARBA00022448"/>
    </source>
</evidence>
<keyword evidence="2" id="KW-0813">Transport</keyword>
<dbReference type="Pfam" id="PF00005">
    <property type="entry name" value="ABC_tran"/>
    <property type="match status" value="2"/>
</dbReference>
<accession>A0AAC9MWP9</accession>
<evidence type="ECO:0000313" key="11">
    <source>
        <dbReference type="EMBL" id="AOS61052.1"/>
    </source>
</evidence>
<dbReference type="GO" id="GO:0005524">
    <property type="term" value="F:ATP binding"/>
    <property type="evidence" value="ECO:0007669"/>
    <property type="project" value="UniProtKB-KW"/>
</dbReference>
<protein>
    <submittedName>
        <fullName evidence="11">ABC-type sugar transport system, ATPase component</fullName>
    </submittedName>
</protein>
<dbReference type="InterPro" id="IPR003439">
    <property type="entry name" value="ABC_transporter-like_ATP-bd"/>
</dbReference>
<evidence type="ECO:0000256" key="3">
    <source>
        <dbReference type="ARBA" id="ARBA00022475"/>
    </source>
</evidence>
<dbReference type="PANTHER" id="PTHR43790:SF3">
    <property type="entry name" value="D-ALLOSE IMPORT ATP-BINDING PROTEIN ALSA-RELATED"/>
    <property type="match status" value="1"/>
</dbReference>
<name>A0AAC9MWP9_9PSEU</name>
<dbReference type="SUPFAM" id="SSF52540">
    <property type="entry name" value="P-loop containing nucleoside triphosphate hydrolases"/>
    <property type="match status" value="2"/>
</dbReference>
<dbReference type="AlphaFoldDB" id="A0AAC9MWP9"/>
<dbReference type="PANTHER" id="PTHR43790">
    <property type="entry name" value="CARBOHYDRATE TRANSPORT ATP-BINDING PROTEIN MG119-RELATED"/>
    <property type="match status" value="1"/>
</dbReference>
<gene>
    <name evidence="11" type="ORF">TL08_01045</name>
</gene>
<dbReference type="InterPro" id="IPR003593">
    <property type="entry name" value="AAA+_ATPase"/>
</dbReference>
<dbReference type="EMBL" id="CP014859">
    <property type="protein sequence ID" value="AOS61052.1"/>
    <property type="molecule type" value="Genomic_DNA"/>
</dbReference>
<evidence type="ECO:0000256" key="7">
    <source>
        <dbReference type="ARBA" id="ARBA00022840"/>
    </source>
</evidence>
<dbReference type="Gene3D" id="3.40.50.300">
    <property type="entry name" value="P-loop containing nucleotide triphosphate hydrolases"/>
    <property type="match status" value="2"/>
</dbReference>
<reference evidence="12" key="1">
    <citation type="submission" date="2016-03" db="EMBL/GenBank/DDBJ databases">
        <title>Complete genome sequence of the type strain Actinoalloteichus hymeniacidonis DSM 45092.</title>
        <authorList>
            <person name="Schaffert L."/>
            <person name="Albersmeier A."/>
            <person name="Winkler A."/>
            <person name="Kalinowski J."/>
            <person name="Zotchev S."/>
            <person name="Ruckert C."/>
        </authorList>
    </citation>
    <scope>NUCLEOTIDE SEQUENCE [LARGE SCALE GENOMIC DNA]</scope>
    <source>
        <strain evidence="12">HPA177(T) (DSM 45092(T))</strain>
    </source>
</reference>
<organism evidence="11 12">
    <name type="scientific">Actinoalloteichus hymeniacidonis</name>
    <dbReference type="NCBI Taxonomy" id="340345"/>
    <lineage>
        <taxon>Bacteria</taxon>
        <taxon>Bacillati</taxon>
        <taxon>Actinomycetota</taxon>
        <taxon>Actinomycetes</taxon>
        <taxon>Pseudonocardiales</taxon>
        <taxon>Pseudonocardiaceae</taxon>
        <taxon>Actinoalloteichus</taxon>
    </lineage>
</organism>
<evidence type="ECO:0000313" key="12">
    <source>
        <dbReference type="Proteomes" id="UP000095210"/>
    </source>
</evidence>
<keyword evidence="8" id="KW-1278">Translocase</keyword>
<keyword evidence="5" id="KW-0677">Repeat</keyword>
<dbReference type="PROSITE" id="PS00211">
    <property type="entry name" value="ABC_TRANSPORTER_1"/>
    <property type="match status" value="1"/>
</dbReference>
<dbReference type="GO" id="GO:0016887">
    <property type="term" value="F:ATP hydrolysis activity"/>
    <property type="evidence" value="ECO:0007669"/>
    <property type="project" value="InterPro"/>
</dbReference>
<evidence type="ECO:0000256" key="9">
    <source>
        <dbReference type="ARBA" id="ARBA00023136"/>
    </source>
</evidence>
<dbReference type="RefSeq" id="WP_236750444.1">
    <property type="nucleotide sequence ID" value="NZ_CP014859.1"/>
</dbReference>
<evidence type="ECO:0000256" key="8">
    <source>
        <dbReference type="ARBA" id="ARBA00022967"/>
    </source>
</evidence>
<proteinExistence type="predicted"/>
<dbReference type="CDD" id="cd03215">
    <property type="entry name" value="ABC_Carb_Monos_II"/>
    <property type="match status" value="1"/>
</dbReference>
<keyword evidence="6" id="KW-0547">Nucleotide-binding</keyword>
<dbReference type="KEGG" id="ahm:TL08_01045"/>
<feature type="domain" description="ABC transporter" evidence="10">
    <location>
        <begin position="6"/>
        <end position="241"/>
    </location>
</feature>
<sequence>MTAPAVRMTGLVKNYPGVRALDEVDFEVNPAEVMGLVGENGAGKSTLLKILAGAVSPDAGSVELAGESVRITDPRSSRAHGIAVIHQELTLAPDLSVAENILVAAEPTRLGFLDKAEMSRLSKEALAELGVTIDPWAEVGTLSLARQQLVEIARALNAKARVVVMDEPTSALTEDEVDRLLDVVRRLRGNGVSVVYVSHRMREIFAVCDRVTVLRDGKHNGVLTVADTDSDALVTRMVGREITQLYGQRSDAARDEVVLEVNRLSSGTRVHDVSFQVRAGEIVGLAGLVGSGRTETAKAVFGAERFEGEVLLRGESVAFRHPKHAVRAGLGYLSEDRAFSGLFLDKSVGNNISVTVPDQVAPGGWFRPPKERQLGERFRSDLRIASPDVGSIVGALSGGNQQKVSLAKWLATNPTVLLLDEPTRGVDIGAKAEIYRIIRRLAAEGVAIVLISSELTEVLGMSDRIVVLHEGRSVGELDAASATEEQVVALATGVTTASAG</sequence>
<dbReference type="FunFam" id="3.40.50.300:FF:000127">
    <property type="entry name" value="Ribose import ATP-binding protein RbsA"/>
    <property type="match status" value="1"/>
</dbReference>
<dbReference type="InterPro" id="IPR027417">
    <property type="entry name" value="P-loop_NTPase"/>
</dbReference>
<dbReference type="GO" id="GO:0005886">
    <property type="term" value="C:plasma membrane"/>
    <property type="evidence" value="ECO:0007669"/>
    <property type="project" value="UniProtKB-SubCell"/>
</dbReference>
<comment type="subcellular location">
    <subcellularLocation>
        <location evidence="1">Cell membrane</location>
        <topology evidence="1">Peripheral membrane protein</topology>
    </subcellularLocation>
</comment>
<evidence type="ECO:0000256" key="5">
    <source>
        <dbReference type="ARBA" id="ARBA00022737"/>
    </source>
</evidence>
<dbReference type="InterPro" id="IPR050107">
    <property type="entry name" value="ABC_carbohydrate_import_ATPase"/>
</dbReference>
<keyword evidence="9" id="KW-0472">Membrane</keyword>
<evidence type="ECO:0000256" key="1">
    <source>
        <dbReference type="ARBA" id="ARBA00004202"/>
    </source>
</evidence>
<dbReference type="SMART" id="SM00382">
    <property type="entry name" value="AAA"/>
    <property type="match status" value="2"/>
</dbReference>
<dbReference type="Proteomes" id="UP000095210">
    <property type="component" value="Chromosome"/>
</dbReference>
<keyword evidence="7" id="KW-0067">ATP-binding</keyword>
<evidence type="ECO:0000259" key="10">
    <source>
        <dbReference type="PROSITE" id="PS50893"/>
    </source>
</evidence>
<dbReference type="InterPro" id="IPR017871">
    <property type="entry name" value="ABC_transporter-like_CS"/>
</dbReference>
<keyword evidence="4 11" id="KW-0762">Sugar transport</keyword>
<evidence type="ECO:0000256" key="4">
    <source>
        <dbReference type="ARBA" id="ARBA00022597"/>
    </source>
</evidence>
<dbReference type="CDD" id="cd03216">
    <property type="entry name" value="ABC_Carb_Monos_I"/>
    <property type="match status" value="1"/>
</dbReference>
<evidence type="ECO:0000256" key="6">
    <source>
        <dbReference type="ARBA" id="ARBA00022741"/>
    </source>
</evidence>